<dbReference type="PANTHER" id="PTHR32234">
    <property type="entry name" value="THIOL:DISULFIDE INTERCHANGE PROTEIN DSBD"/>
    <property type="match status" value="1"/>
</dbReference>
<sequence length="424" mass="48097">MKFILTTTIICFTLFAVNAQDKGIEFQNGLSWAQVKQKAKAENKYIFVDCYTTWCVPCKVMATEVFPQKEVSDFFNDKFISVALQFDETKKDDANTKRWYKEVKQIEKDYKVNAYPTYLFFTPDGALAHSIVGGWDAKTFINKAKEALDPKTQLVNLKKQYADGNRSPEFLKIFIDALGRSWDSQVTEVINVYLPTQKNLLTKENLQLIARGTARSTDPGFKTVQQHSKEFDAANGPGRSGGLIGDIAFDELVLPIVRINGAKVTNGGMYYYTGEINKNVNWDEVKAKLDAQYPQLADEIVAKSKVRYYRDLENWPKYTEQAAVYVKQYGNDNHDQVMTYANDIMLFTDDKACLRQAADWSKEVLATPDGANTSWYVNVYARLLYKLGHTDEALTVINDAITKLGDKAYGLKDTQEKMKKGGDL</sequence>
<feature type="domain" description="Thioredoxin" evidence="2">
    <location>
        <begin position="3"/>
        <end position="149"/>
    </location>
</feature>
<name>A0ABR7X6C9_9SPHI</name>
<dbReference type="RefSeq" id="WP_191175047.1">
    <property type="nucleotide sequence ID" value="NZ_JACWMW010000002.1"/>
</dbReference>
<proteinExistence type="predicted"/>
<dbReference type="InterPro" id="IPR017937">
    <property type="entry name" value="Thioredoxin_CS"/>
</dbReference>
<dbReference type="InterPro" id="IPR013766">
    <property type="entry name" value="Thioredoxin_domain"/>
</dbReference>
<dbReference type="Gene3D" id="3.40.30.10">
    <property type="entry name" value="Glutaredoxin"/>
    <property type="match status" value="1"/>
</dbReference>
<gene>
    <name evidence="3" type="ORF">IDJ75_07680</name>
</gene>
<dbReference type="Proteomes" id="UP000618754">
    <property type="component" value="Unassembled WGS sequence"/>
</dbReference>
<dbReference type="Pfam" id="PF13899">
    <property type="entry name" value="Thioredoxin_7"/>
    <property type="match status" value="1"/>
</dbReference>
<dbReference type="PANTHER" id="PTHR32234:SF0">
    <property type="entry name" value="THIOL:DISULFIDE INTERCHANGE PROTEIN DSBD"/>
    <property type="match status" value="1"/>
</dbReference>
<organism evidence="3 4">
    <name type="scientific">Mucilaginibacter rigui</name>
    <dbReference type="NCBI Taxonomy" id="534635"/>
    <lineage>
        <taxon>Bacteria</taxon>
        <taxon>Pseudomonadati</taxon>
        <taxon>Bacteroidota</taxon>
        <taxon>Sphingobacteriia</taxon>
        <taxon>Sphingobacteriales</taxon>
        <taxon>Sphingobacteriaceae</taxon>
        <taxon>Mucilaginibacter</taxon>
    </lineage>
</organism>
<evidence type="ECO:0000256" key="1">
    <source>
        <dbReference type="ARBA" id="ARBA00023284"/>
    </source>
</evidence>
<protein>
    <submittedName>
        <fullName evidence="3">Thioredoxin family protein</fullName>
    </submittedName>
</protein>
<dbReference type="InterPro" id="IPR036249">
    <property type="entry name" value="Thioredoxin-like_sf"/>
</dbReference>
<dbReference type="PROSITE" id="PS51352">
    <property type="entry name" value="THIOREDOXIN_2"/>
    <property type="match status" value="1"/>
</dbReference>
<evidence type="ECO:0000313" key="4">
    <source>
        <dbReference type="Proteomes" id="UP000618754"/>
    </source>
</evidence>
<evidence type="ECO:0000259" key="2">
    <source>
        <dbReference type="PROSITE" id="PS51352"/>
    </source>
</evidence>
<reference evidence="3 4" key="1">
    <citation type="submission" date="2020-09" db="EMBL/GenBank/DDBJ databases">
        <title>Novel species of Mucilaginibacter isolated from a glacier on the Tibetan Plateau.</title>
        <authorList>
            <person name="Liu Q."/>
            <person name="Xin Y.-H."/>
        </authorList>
    </citation>
    <scope>NUCLEOTIDE SEQUENCE [LARGE SCALE GENOMIC DNA]</scope>
    <source>
        <strain evidence="3 4">CGMCC 1.13878</strain>
    </source>
</reference>
<dbReference type="PROSITE" id="PS00194">
    <property type="entry name" value="THIOREDOXIN_1"/>
    <property type="match status" value="1"/>
</dbReference>
<keyword evidence="1" id="KW-0676">Redox-active center</keyword>
<evidence type="ECO:0000313" key="3">
    <source>
        <dbReference type="EMBL" id="MBD1385155.1"/>
    </source>
</evidence>
<accession>A0ABR7X6C9</accession>
<dbReference type="SUPFAM" id="SSF52833">
    <property type="entry name" value="Thioredoxin-like"/>
    <property type="match status" value="1"/>
</dbReference>
<dbReference type="EMBL" id="JACWMW010000002">
    <property type="protein sequence ID" value="MBD1385155.1"/>
    <property type="molecule type" value="Genomic_DNA"/>
</dbReference>
<comment type="caution">
    <text evidence="3">The sequence shown here is derived from an EMBL/GenBank/DDBJ whole genome shotgun (WGS) entry which is preliminary data.</text>
</comment>
<keyword evidence="4" id="KW-1185">Reference proteome</keyword>